<reference evidence="4 5" key="1">
    <citation type="submission" date="2006-08" db="EMBL/GenBank/DDBJ databases">
        <title>Complete sequence of Maricaulis maris MCS10.</title>
        <authorList>
            <consortium name="US DOE Joint Genome Institute"/>
            <person name="Copeland A."/>
            <person name="Lucas S."/>
            <person name="Lapidus A."/>
            <person name="Barry K."/>
            <person name="Detter J.C."/>
            <person name="Glavina del Rio T."/>
            <person name="Hammon N."/>
            <person name="Israni S."/>
            <person name="Dalin E."/>
            <person name="Tice H."/>
            <person name="Pitluck S."/>
            <person name="Saunders E."/>
            <person name="Brettin T."/>
            <person name="Bruce D."/>
            <person name="Han C."/>
            <person name="Tapia R."/>
            <person name="Gilna P."/>
            <person name="Schmutz J."/>
            <person name="Larimer F."/>
            <person name="Land M."/>
            <person name="Hauser L."/>
            <person name="Kyrpides N."/>
            <person name="Mikhailova N."/>
            <person name="Viollier P."/>
            <person name="Stephens C."/>
            <person name="Richardson P."/>
        </authorList>
    </citation>
    <scope>NUCLEOTIDE SEQUENCE [LARGE SCALE GENOMIC DNA]</scope>
    <source>
        <strain evidence="4 5">MCS10</strain>
    </source>
</reference>
<dbReference type="STRING" id="394221.Mmar10_0223"/>
<dbReference type="GO" id="GO:0016616">
    <property type="term" value="F:oxidoreductase activity, acting on the CH-OH group of donors, NAD or NADP as acceptor"/>
    <property type="evidence" value="ECO:0007669"/>
    <property type="project" value="TreeGrafter"/>
</dbReference>
<gene>
    <name evidence="4" type="ordered locus">Mmar10_0223</name>
</gene>
<dbReference type="HOGENOM" id="CLU_027324_0_0_5"/>
<dbReference type="KEGG" id="mmr:Mmar10_0223"/>
<evidence type="ECO:0000259" key="2">
    <source>
        <dbReference type="Pfam" id="PF01232"/>
    </source>
</evidence>
<dbReference type="Gene3D" id="1.10.1040.10">
    <property type="entry name" value="N-(1-d-carboxylethyl)-l-norvaline Dehydrogenase, domain 2"/>
    <property type="match status" value="1"/>
</dbReference>
<evidence type="ECO:0000256" key="1">
    <source>
        <dbReference type="ARBA" id="ARBA00023002"/>
    </source>
</evidence>
<evidence type="ECO:0000259" key="3">
    <source>
        <dbReference type="Pfam" id="PF08125"/>
    </source>
</evidence>
<dbReference type="OrthoDB" id="271711at2"/>
<dbReference type="Proteomes" id="UP000001964">
    <property type="component" value="Chromosome"/>
</dbReference>
<keyword evidence="1" id="KW-0560">Oxidoreductase</keyword>
<dbReference type="AlphaFoldDB" id="Q0AT70"/>
<dbReference type="eggNOG" id="COG0246">
    <property type="taxonomic scope" value="Bacteria"/>
</dbReference>
<dbReference type="InterPro" id="IPR008927">
    <property type="entry name" value="6-PGluconate_DH-like_C_sf"/>
</dbReference>
<name>Q0AT70_MARMM</name>
<evidence type="ECO:0000313" key="5">
    <source>
        <dbReference type="Proteomes" id="UP000001964"/>
    </source>
</evidence>
<accession>Q0AT70</accession>
<keyword evidence="5" id="KW-1185">Reference proteome</keyword>
<sequence length="470" mass="50939">MKLNHSTLDHLPSLVRRPDYVPSQQACGIVHLGVGAFHRAHQAVYTDAAMNAGERNWRILGVSLRTRSVHDQLIPQDGLYSVSTKSEAAPEVRVIGAIANVLVAPENPAAVVAALASAATRVVTLTVTEKAYHQSTGGGLDMNAPAVAADLSHRGPTTIYGYLAAGLRGRWRESAGGLTLLSCDNMANNGKSLARSLNDFLELYDPALADWTRHNCSFPSSMVDRIVPATTDADRRALSETSGVEDSGAVFTEPFSQWIIEDSFVESRPGWEQHGAQLVNDVAPYETAKLRMLNGAHSALAYLGLARGLSLVSEAIADPQVGRLASRLMREEAATSFNPAPGQDLRHYADELEARFSNPALPHRLIQIAMDGSQKIPQRWLDTLSARQETGRDCPAILQALASWILYVRGTSGEVDDPMRDQLARTWQSAGHTGIASALFGESGLFREHWSASETAIEHLNTHIRESAET</sequence>
<dbReference type="InterPro" id="IPR013131">
    <property type="entry name" value="Mannitol_DH_N"/>
</dbReference>
<feature type="domain" description="Mannitol dehydrogenase C-terminal" evidence="3">
    <location>
        <begin position="281"/>
        <end position="437"/>
    </location>
</feature>
<dbReference type="InterPro" id="IPR000669">
    <property type="entry name" value="Mannitol_DH"/>
</dbReference>
<dbReference type="Pfam" id="PF08125">
    <property type="entry name" value="Mannitol_dh_C"/>
    <property type="match status" value="1"/>
</dbReference>
<dbReference type="SUPFAM" id="SSF51735">
    <property type="entry name" value="NAD(P)-binding Rossmann-fold domains"/>
    <property type="match status" value="1"/>
</dbReference>
<dbReference type="PANTHER" id="PTHR43362">
    <property type="entry name" value="MANNITOL DEHYDROGENASE DSF1-RELATED"/>
    <property type="match status" value="1"/>
</dbReference>
<dbReference type="PRINTS" id="PR00084">
    <property type="entry name" value="MTLDHDRGNASE"/>
</dbReference>
<dbReference type="Pfam" id="PF01232">
    <property type="entry name" value="Mannitol_dh"/>
    <property type="match status" value="1"/>
</dbReference>
<feature type="domain" description="Mannitol dehydrogenase N-terminal" evidence="2">
    <location>
        <begin position="28"/>
        <end position="272"/>
    </location>
</feature>
<dbReference type="InterPro" id="IPR013118">
    <property type="entry name" value="Mannitol_DH_C"/>
</dbReference>
<dbReference type="InterPro" id="IPR036291">
    <property type="entry name" value="NAD(P)-bd_dom_sf"/>
</dbReference>
<dbReference type="InterPro" id="IPR050988">
    <property type="entry name" value="Mannitol_DH/Oxidoreductase"/>
</dbReference>
<dbReference type="PANTHER" id="PTHR43362:SF1">
    <property type="entry name" value="MANNITOL DEHYDROGENASE 2-RELATED"/>
    <property type="match status" value="1"/>
</dbReference>
<dbReference type="InterPro" id="IPR013328">
    <property type="entry name" value="6PGD_dom2"/>
</dbReference>
<dbReference type="Gene3D" id="3.40.50.720">
    <property type="entry name" value="NAD(P)-binding Rossmann-like Domain"/>
    <property type="match status" value="1"/>
</dbReference>
<evidence type="ECO:0000313" key="4">
    <source>
        <dbReference type="EMBL" id="ABI64517.1"/>
    </source>
</evidence>
<proteinExistence type="predicted"/>
<dbReference type="EMBL" id="CP000449">
    <property type="protein sequence ID" value="ABI64517.1"/>
    <property type="molecule type" value="Genomic_DNA"/>
</dbReference>
<dbReference type="SUPFAM" id="SSF48179">
    <property type="entry name" value="6-phosphogluconate dehydrogenase C-terminal domain-like"/>
    <property type="match status" value="1"/>
</dbReference>
<dbReference type="RefSeq" id="WP_011642164.1">
    <property type="nucleotide sequence ID" value="NC_008347.1"/>
</dbReference>
<protein>
    <submittedName>
        <fullName evidence="4">Mannitol dehydrogenase</fullName>
    </submittedName>
</protein>
<organism evidence="4 5">
    <name type="scientific">Maricaulis maris (strain MCS10)</name>
    <name type="common">Caulobacter maris</name>
    <dbReference type="NCBI Taxonomy" id="394221"/>
    <lineage>
        <taxon>Bacteria</taxon>
        <taxon>Pseudomonadati</taxon>
        <taxon>Pseudomonadota</taxon>
        <taxon>Alphaproteobacteria</taxon>
        <taxon>Maricaulales</taxon>
        <taxon>Maricaulaceae</taxon>
        <taxon>Maricaulis</taxon>
    </lineage>
</organism>